<evidence type="ECO:0000313" key="3">
    <source>
        <dbReference type="Proteomes" id="UP001497482"/>
    </source>
</evidence>
<dbReference type="GO" id="GO:0006886">
    <property type="term" value="P:intracellular protein transport"/>
    <property type="evidence" value="ECO:0007669"/>
    <property type="project" value="InterPro"/>
</dbReference>
<dbReference type="GO" id="GO:0015026">
    <property type="term" value="F:coreceptor activity"/>
    <property type="evidence" value="ECO:0007669"/>
    <property type="project" value="InterPro"/>
</dbReference>
<dbReference type="Pfam" id="PF04901">
    <property type="entry name" value="RAMP"/>
    <property type="match status" value="1"/>
</dbReference>
<keyword evidence="3" id="KW-1185">Reference proteome</keyword>
<sequence length="126" mass="13937">MVLVSPQSPWFSHGPGVSSESLVSSLLLVRPCDLPLFESKLQMCLSEFNRSLQHEPRGGCRWPQVKGGVSPLVDHLFMGVHQEYFSECGQVQDPPLTIVVLMVAPLVMCTLVLPMVCVHLTTSYQT</sequence>
<dbReference type="GO" id="GO:0016020">
    <property type="term" value="C:membrane"/>
    <property type="evidence" value="ECO:0007669"/>
    <property type="project" value="InterPro"/>
</dbReference>
<keyword evidence="1" id="KW-0812">Transmembrane</keyword>
<dbReference type="GO" id="GO:0008277">
    <property type="term" value="P:regulation of G protein-coupled receptor signaling pathway"/>
    <property type="evidence" value="ECO:0007669"/>
    <property type="project" value="InterPro"/>
</dbReference>
<organism evidence="2 3">
    <name type="scientific">Knipowitschia caucasica</name>
    <name type="common">Caucasian dwarf goby</name>
    <name type="synonym">Pomatoschistus caucasicus</name>
    <dbReference type="NCBI Taxonomy" id="637954"/>
    <lineage>
        <taxon>Eukaryota</taxon>
        <taxon>Metazoa</taxon>
        <taxon>Chordata</taxon>
        <taxon>Craniata</taxon>
        <taxon>Vertebrata</taxon>
        <taxon>Euteleostomi</taxon>
        <taxon>Actinopterygii</taxon>
        <taxon>Neopterygii</taxon>
        <taxon>Teleostei</taxon>
        <taxon>Neoteleostei</taxon>
        <taxon>Acanthomorphata</taxon>
        <taxon>Gobiaria</taxon>
        <taxon>Gobiiformes</taxon>
        <taxon>Gobioidei</taxon>
        <taxon>Gobiidae</taxon>
        <taxon>Gobiinae</taxon>
        <taxon>Knipowitschia</taxon>
    </lineage>
</organism>
<dbReference type="EMBL" id="OZ035837">
    <property type="protein sequence ID" value="CAL1581207.1"/>
    <property type="molecule type" value="Genomic_DNA"/>
</dbReference>
<evidence type="ECO:0000313" key="2">
    <source>
        <dbReference type="EMBL" id="CAL1581207.1"/>
    </source>
</evidence>
<dbReference type="InterPro" id="IPR006985">
    <property type="entry name" value="RAMP"/>
</dbReference>
<reference evidence="2 3" key="1">
    <citation type="submission" date="2024-04" db="EMBL/GenBank/DDBJ databases">
        <authorList>
            <person name="Waldvogel A.-M."/>
            <person name="Schoenle A."/>
        </authorList>
    </citation>
    <scope>NUCLEOTIDE SEQUENCE [LARGE SCALE GENOMIC DNA]</scope>
</reference>
<name>A0AAV2JUJ7_KNICA</name>
<keyword evidence="1" id="KW-0472">Membrane</keyword>
<dbReference type="Proteomes" id="UP001497482">
    <property type="component" value="Chromosome 15"/>
</dbReference>
<evidence type="ECO:0000256" key="1">
    <source>
        <dbReference type="SAM" id="Phobius"/>
    </source>
</evidence>
<gene>
    <name evidence="2" type="ORF">KC01_LOCUS11973</name>
</gene>
<keyword evidence="1" id="KW-1133">Transmembrane helix</keyword>
<feature type="transmembrane region" description="Helical" evidence="1">
    <location>
        <begin position="96"/>
        <end position="120"/>
    </location>
</feature>
<protein>
    <submittedName>
        <fullName evidence="2">Uncharacterized protein</fullName>
    </submittedName>
</protein>
<accession>A0AAV2JUJ7</accession>
<dbReference type="AlphaFoldDB" id="A0AAV2JUJ7"/>
<proteinExistence type="predicted"/>